<accession>A0A5C5FQ33</accession>
<evidence type="ECO:0000256" key="1">
    <source>
        <dbReference type="ARBA" id="ARBA00004370"/>
    </source>
</evidence>
<feature type="compositionally biased region" description="Basic and acidic residues" evidence="3">
    <location>
        <begin position="750"/>
        <end position="761"/>
    </location>
</feature>
<dbReference type="STRING" id="5288.A0A5C5FQ33"/>
<organism evidence="6 7">
    <name type="scientific">Rhodotorula diobovata</name>
    <dbReference type="NCBI Taxonomy" id="5288"/>
    <lineage>
        <taxon>Eukaryota</taxon>
        <taxon>Fungi</taxon>
        <taxon>Dikarya</taxon>
        <taxon>Basidiomycota</taxon>
        <taxon>Pucciniomycotina</taxon>
        <taxon>Microbotryomycetes</taxon>
        <taxon>Sporidiobolales</taxon>
        <taxon>Sporidiobolaceae</taxon>
        <taxon>Rhodotorula</taxon>
    </lineage>
</organism>
<keyword evidence="2 4" id="KW-0472">Membrane</keyword>
<feature type="region of interest" description="Disordered" evidence="3">
    <location>
        <begin position="641"/>
        <end position="710"/>
    </location>
</feature>
<evidence type="ECO:0000256" key="2">
    <source>
        <dbReference type="ARBA" id="ARBA00023136"/>
    </source>
</evidence>
<dbReference type="EMBL" id="SOZI01000168">
    <property type="protein sequence ID" value="TNY17911.1"/>
    <property type="molecule type" value="Genomic_DNA"/>
</dbReference>
<dbReference type="PANTHER" id="PTHR12943:SF27">
    <property type="entry name" value="HOMOCYSTEINE-INDUCED ENDOPLASMIC RETICULUM PROTEIN, ISOFORM A"/>
    <property type="match status" value="1"/>
</dbReference>
<feature type="region of interest" description="Disordered" evidence="3">
    <location>
        <begin position="120"/>
        <end position="191"/>
    </location>
</feature>
<protein>
    <recommendedName>
        <fullName evidence="5">Ubiquitin-like domain-containing protein</fullName>
    </recommendedName>
</protein>
<dbReference type="PROSITE" id="PS50053">
    <property type="entry name" value="UBIQUITIN_2"/>
    <property type="match status" value="1"/>
</dbReference>
<feature type="transmembrane region" description="Helical" evidence="4">
    <location>
        <begin position="431"/>
        <end position="449"/>
    </location>
</feature>
<feature type="compositionally biased region" description="Acidic residues" evidence="3">
    <location>
        <begin position="857"/>
        <end position="866"/>
    </location>
</feature>
<feature type="compositionally biased region" description="Acidic residues" evidence="3">
    <location>
        <begin position="812"/>
        <end position="821"/>
    </location>
</feature>
<name>A0A5C5FQ33_9BASI</name>
<keyword evidence="4" id="KW-1133">Transmembrane helix</keyword>
<evidence type="ECO:0000256" key="3">
    <source>
        <dbReference type="SAM" id="MobiDB-lite"/>
    </source>
</evidence>
<feature type="transmembrane region" description="Helical" evidence="4">
    <location>
        <begin position="393"/>
        <end position="419"/>
    </location>
</feature>
<feature type="domain" description="Ubiquitin-like" evidence="5">
    <location>
        <begin position="8"/>
        <end position="73"/>
    </location>
</feature>
<feature type="compositionally biased region" description="Low complexity" evidence="3">
    <location>
        <begin position="126"/>
        <end position="148"/>
    </location>
</feature>
<dbReference type="GO" id="GO:0030968">
    <property type="term" value="P:endoplasmic reticulum unfolded protein response"/>
    <property type="evidence" value="ECO:0007669"/>
    <property type="project" value="TreeGrafter"/>
</dbReference>
<feature type="compositionally biased region" description="Low complexity" evidence="3">
    <location>
        <begin position="658"/>
        <end position="675"/>
    </location>
</feature>
<feature type="compositionally biased region" description="Low complexity" evidence="3">
    <location>
        <begin position="822"/>
        <end position="834"/>
    </location>
</feature>
<keyword evidence="4" id="KW-0812">Transmembrane</keyword>
<evidence type="ECO:0000313" key="6">
    <source>
        <dbReference type="EMBL" id="TNY17911.1"/>
    </source>
</evidence>
<feature type="compositionally biased region" description="Low complexity" evidence="3">
    <location>
        <begin position="471"/>
        <end position="490"/>
    </location>
</feature>
<gene>
    <name evidence="6" type="ORF">DMC30DRAFT_428616</name>
</gene>
<dbReference type="AlphaFoldDB" id="A0A5C5FQ33"/>
<keyword evidence="7" id="KW-1185">Reference proteome</keyword>
<reference evidence="6 7" key="1">
    <citation type="submission" date="2019-03" db="EMBL/GenBank/DDBJ databases">
        <title>Rhodosporidium diobovatum UCD-FST 08-225 genome sequencing, assembly, and annotation.</title>
        <authorList>
            <person name="Fakankun I.U."/>
            <person name="Fristensky B."/>
            <person name="Levin D.B."/>
        </authorList>
    </citation>
    <scope>NUCLEOTIDE SEQUENCE [LARGE SCALE GENOMIC DNA]</scope>
    <source>
        <strain evidence="6 7">UCD-FST 08-225</strain>
    </source>
</reference>
<comment type="subcellular location">
    <subcellularLocation>
        <location evidence="1">Membrane</location>
    </subcellularLocation>
</comment>
<feature type="compositionally biased region" description="Low complexity" evidence="3">
    <location>
        <begin position="737"/>
        <end position="749"/>
    </location>
</feature>
<dbReference type="OrthoDB" id="2538073at2759"/>
<dbReference type="Proteomes" id="UP000311382">
    <property type="component" value="Unassembled WGS sequence"/>
</dbReference>
<evidence type="ECO:0000256" key="4">
    <source>
        <dbReference type="SAM" id="Phobius"/>
    </source>
</evidence>
<dbReference type="InterPro" id="IPR000626">
    <property type="entry name" value="Ubiquitin-like_dom"/>
</dbReference>
<dbReference type="PANTHER" id="PTHR12943">
    <property type="entry name" value="HOMOCYSTEINE-RESPONSIVE ENDOPLASMIC RETICULUM-RESIDENT UNIQUITIN-LIKE DOMAIN HERPUD PROTEIN FAMILY MEMBER"/>
    <property type="match status" value="1"/>
</dbReference>
<sequence>MGTEQDPLELTLQLATHPVLATPLSRSLRLARTATILDLKRRIRQQWDGSPVEEGVTVTKGARVLRDQETLKEAFADELATTPVPPLALNVIVRPSAWSTPFTATPAPAASPLVDAVASPPELTRPAAPSEPEPASSGTGAAGPSPAAGGSGYTPGYLDAAPPPPAAPLLTSPTPSGGSGAGTTTASASAAAPGAAGPYVSYLSHLQRLVPLQRALLLLNLQKAHAHYAALLAAGEGGGLGEVEDLLRDVGLGEVVEERVRREEKEWEEGRERARAEEEEFRVVQIGGLPYLLHTPPALLTRAPSRPPPSLVRARAIHAHLTTMLQLLVTLAPAAPSIAHGRTLPTRPSPAAVAAAQQVLARAGAGAGAGGAAGLVGPGADLPAPRRRATLSVIINLEAVFSLLVPLLLLSVKLAFLLWLFGRNASPSKRFALGVMAVLWVLFEGWGILRRRQAQGRERERAERERRRAVRAQVRAQGAGAGAPVPAQGAAGGPVAPAAIAAAGGGAPPAHPADAPRPARATRRRQPASRLTPKYWLNTLAAVGLVAEARELGLQPRYIAGRPVSPPSPRPPGRVHRALRTVAVALVLFFATLSPEVERKRRRALDKRERLLAERRARDGRDRVARAQQLLRVQQGALHRAPSGVEVALTSEDESRAGSRAATPAPGPGAAAVAGREGRSGGAREGEAQQAQESTPEEGSAGERLEMDAAGLRRRRMAALALRARRTAGAGQGGGDADAAGDGAAAGRARVPDAELFRDGGSDAYASPRAGAMGPALGQEPVARPEAPLPPPVAAAAAPAVPVLAPVAGDVAEVDPEEEDVASASGDGASTSGDEGVGGDGDGAAARRIRPAPREGDEVDEVVALF</sequence>
<feature type="region of interest" description="Disordered" evidence="3">
    <location>
        <begin position="808"/>
        <end position="866"/>
    </location>
</feature>
<feature type="compositionally biased region" description="Low complexity" evidence="3">
    <location>
        <begin position="168"/>
        <end position="191"/>
    </location>
</feature>
<feature type="compositionally biased region" description="Basic and acidic residues" evidence="3">
    <location>
        <begin position="455"/>
        <end position="466"/>
    </location>
</feature>
<evidence type="ECO:0000313" key="7">
    <source>
        <dbReference type="Proteomes" id="UP000311382"/>
    </source>
</evidence>
<dbReference type="InterPro" id="IPR039751">
    <property type="entry name" value="HERPUD1/2"/>
</dbReference>
<feature type="region of interest" description="Disordered" evidence="3">
    <location>
        <begin position="726"/>
        <end position="793"/>
    </location>
</feature>
<feature type="compositionally biased region" description="Basic and acidic residues" evidence="3">
    <location>
        <begin position="676"/>
        <end position="687"/>
    </location>
</feature>
<dbReference type="GO" id="GO:0016020">
    <property type="term" value="C:membrane"/>
    <property type="evidence" value="ECO:0007669"/>
    <property type="project" value="UniProtKB-SubCell"/>
</dbReference>
<proteinExistence type="predicted"/>
<feature type="region of interest" description="Disordered" evidence="3">
    <location>
        <begin position="502"/>
        <end position="530"/>
    </location>
</feature>
<comment type="caution">
    <text evidence="6">The sequence shown here is derived from an EMBL/GenBank/DDBJ whole genome shotgun (WGS) entry which is preliminary data.</text>
</comment>
<evidence type="ECO:0000259" key="5">
    <source>
        <dbReference type="PROSITE" id="PS50053"/>
    </source>
</evidence>
<feature type="region of interest" description="Disordered" evidence="3">
    <location>
        <begin position="454"/>
        <end position="490"/>
    </location>
</feature>